<feature type="compositionally biased region" description="Polar residues" evidence="1">
    <location>
        <begin position="78"/>
        <end position="89"/>
    </location>
</feature>
<dbReference type="EMBL" id="GL385399">
    <property type="protein sequence ID" value="EJT72416.1"/>
    <property type="molecule type" value="Genomic_DNA"/>
</dbReference>
<feature type="region of interest" description="Disordered" evidence="1">
    <location>
        <begin position="66"/>
        <end position="114"/>
    </location>
</feature>
<reference evidence="3" key="4">
    <citation type="journal article" date="2015" name="G3 (Bethesda)">
        <title>Genome sequences of three phytopathogenic species of the Magnaporthaceae family of fungi.</title>
        <authorList>
            <person name="Okagaki L.H."/>
            <person name="Nunes C.C."/>
            <person name="Sailsbery J."/>
            <person name="Clay B."/>
            <person name="Brown D."/>
            <person name="John T."/>
            <person name="Oh Y."/>
            <person name="Young N."/>
            <person name="Fitzgerald M."/>
            <person name="Haas B.J."/>
            <person name="Zeng Q."/>
            <person name="Young S."/>
            <person name="Adiconis X."/>
            <person name="Fan L."/>
            <person name="Levin J.Z."/>
            <person name="Mitchell T.K."/>
            <person name="Okubara P.A."/>
            <person name="Farman M.L."/>
            <person name="Kohn L.M."/>
            <person name="Birren B."/>
            <person name="Ma L.-J."/>
            <person name="Dean R.A."/>
        </authorList>
    </citation>
    <scope>NUCLEOTIDE SEQUENCE</scope>
    <source>
        <strain evidence="3">R3-111a-1</strain>
    </source>
</reference>
<reference evidence="2" key="3">
    <citation type="submission" date="2010-09" db="EMBL/GenBank/DDBJ databases">
        <title>Annotation of Gaeumannomyces graminis var. tritici R3-111a-1.</title>
        <authorList>
            <consortium name="The Broad Institute Genome Sequencing Platform"/>
            <person name="Ma L.-J."/>
            <person name="Dead R."/>
            <person name="Young S.K."/>
            <person name="Zeng Q."/>
            <person name="Gargeya S."/>
            <person name="Fitzgerald M."/>
            <person name="Haas B."/>
            <person name="Abouelleil A."/>
            <person name="Alvarado L."/>
            <person name="Arachchi H.M."/>
            <person name="Berlin A."/>
            <person name="Brown A."/>
            <person name="Chapman S.B."/>
            <person name="Chen Z."/>
            <person name="Dunbar C."/>
            <person name="Freedman E."/>
            <person name="Gearin G."/>
            <person name="Gellesch M."/>
            <person name="Goldberg J."/>
            <person name="Griggs A."/>
            <person name="Gujja S."/>
            <person name="Heiman D."/>
            <person name="Howarth C."/>
            <person name="Larson L."/>
            <person name="Lui A."/>
            <person name="MacDonald P.J.P."/>
            <person name="Mehta T."/>
            <person name="Montmayeur A."/>
            <person name="Murphy C."/>
            <person name="Neiman D."/>
            <person name="Pearson M."/>
            <person name="Priest M."/>
            <person name="Roberts A."/>
            <person name="Saif S."/>
            <person name="Shea T."/>
            <person name="Shenoy N."/>
            <person name="Sisk P."/>
            <person name="Stolte C."/>
            <person name="Sykes S."/>
            <person name="Yandava C."/>
            <person name="Wortman J."/>
            <person name="Nusbaum C."/>
            <person name="Birren B."/>
        </authorList>
    </citation>
    <scope>NUCLEOTIDE SEQUENCE</scope>
    <source>
        <strain evidence="2">R3-111a-1</strain>
    </source>
</reference>
<evidence type="ECO:0000313" key="3">
    <source>
        <dbReference type="EnsemblFungi" id="EJT72416"/>
    </source>
</evidence>
<dbReference type="HOGENOM" id="CLU_1906872_0_0_1"/>
<dbReference type="EnsemblFungi" id="EJT72416">
    <property type="protein sequence ID" value="EJT72416"/>
    <property type="gene ID" value="GGTG_09282"/>
</dbReference>
<feature type="region of interest" description="Disordered" evidence="1">
    <location>
        <begin position="1"/>
        <end position="26"/>
    </location>
</feature>
<feature type="compositionally biased region" description="Basic residues" evidence="1">
    <location>
        <begin position="93"/>
        <end position="102"/>
    </location>
</feature>
<sequence>MLQDLRAHGQQVSAPRGLFGRGKGQEGRWKVSAPCSGFSWDKAGRDIAVIWRGKRTMKYQEAYGFPGGSHSPVEGALQASTRSSKSATESARISRHRRHPRHSDKQTSEVEVAGPTAKMVYELDHLRAQDVCR</sequence>
<reference evidence="2" key="2">
    <citation type="submission" date="2010-07" db="EMBL/GenBank/DDBJ databases">
        <authorList>
            <consortium name="The Broad Institute Genome Sequencing Platform"/>
            <consortium name="Broad Institute Genome Sequencing Center for Infectious Disease"/>
            <person name="Ma L.-J."/>
            <person name="Dead R."/>
            <person name="Young S."/>
            <person name="Zeng Q."/>
            <person name="Koehrsen M."/>
            <person name="Alvarado L."/>
            <person name="Berlin A."/>
            <person name="Chapman S.B."/>
            <person name="Chen Z."/>
            <person name="Freedman E."/>
            <person name="Gellesch M."/>
            <person name="Goldberg J."/>
            <person name="Griggs A."/>
            <person name="Gujja S."/>
            <person name="Heilman E.R."/>
            <person name="Heiman D."/>
            <person name="Hepburn T."/>
            <person name="Howarth C."/>
            <person name="Jen D."/>
            <person name="Larson L."/>
            <person name="Mehta T."/>
            <person name="Neiman D."/>
            <person name="Pearson M."/>
            <person name="Roberts A."/>
            <person name="Saif S."/>
            <person name="Shea T."/>
            <person name="Shenoy N."/>
            <person name="Sisk P."/>
            <person name="Stolte C."/>
            <person name="Sykes S."/>
            <person name="Walk T."/>
            <person name="White J."/>
            <person name="Yandava C."/>
            <person name="Haas B."/>
            <person name="Nusbaum C."/>
            <person name="Birren B."/>
        </authorList>
    </citation>
    <scope>NUCLEOTIDE SEQUENCE</scope>
    <source>
        <strain evidence="2">R3-111a-1</strain>
    </source>
</reference>
<dbReference type="AlphaFoldDB" id="J3P6Y6"/>
<protein>
    <submittedName>
        <fullName evidence="2 3">Uncharacterized protein</fullName>
    </submittedName>
</protein>
<reference evidence="4" key="1">
    <citation type="submission" date="2010-07" db="EMBL/GenBank/DDBJ databases">
        <title>The genome sequence of Gaeumannomyces graminis var. tritici strain R3-111a-1.</title>
        <authorList>
            <consortium name="The Broad Institute Genome Sequencing Platform"/>
            <person name="Ma L.-J."/>
            <person name="Dead R."/>
            <person name="Young S."/>
            <person name="Zeng Q."/>
            <person name="Koehrsen M."/>
            <person name="Alvarado L."/>
            <person name="Berlin A."/>
            <person name="Chapman S.B."/>
            <person name="Chen Z."/>
            <person name="Freedman E."/>
            <person name="Gellesch M."/>
            <person name="Goldberg J."/>
            <person name="Griggs A."/>
            <person name="Gujja S."/>
            <person name="Heilman E.R."/>
            <person name="Heiman D."/>
            <person name="Hepburn T."/>
            <person name="Howarth C."/>
            <person name="Jen D."/>
            <person name="Larson L."/>
            <person name="Mehta T."/>
            <person name="Neiman D."/>
            <person name="Pearson M."/>
            <person name="Roberts A."/>
            <person name="Saif S."/>
            <person name="Shea T."/>
            <person name="Shenoy N."/>
            <person name="Sisk P."/>
            <person name="Stolte C."/>
            <person name="Sykes S."/>
            <person name="Walk T."/>
            <person name="White J."/>
            <person name="Yandava C."/>
            <person name="Haas B."/>
            <person name="Nusbaum C."/>
            <person name="Birren B."/>
        </authorList>
    </citation>
    <scope>NUCLEOTIDE SEQUENCE [LARGE SCALE GENOMIC DNA]</scope>
    <source>
        <strain evidence="4">R3-111a-1</strain>
    </source>
</reference>
<accession>J3P6Y6</accession>
<gene>
    <name evidence="3" type="primary">20349740</name>
    <name evidence="2" type="ORF">GGTG_09282</name>
</gene>
<evidence type="ECO:0000313" key="4">
    <source>
        <dbReference type="Proteomes" id="UP000006039"/>
    </source>
</evidence>
<organism evidence="2">
    <name type="scientific">Gaeumannomyces tritici (strain R3-111a-1)</name>
    <name type="common">Wheat and barley take-all root rot fungus</name>
    <name type="synonym">Gaeumannomyces graminis var. tritici</name>
    <dbReference type="NCBI Taxonomy" id="644352"/>
    <lineage>
        <taxon>Eukaryota</taxon>
        <taxon>Fungi</taxon>
        <taxon>Dikarya</taxon>
        <taxon>Ascomycota</taxon>
        <taxon>Pezizomycotina</taxon>
        <taxon>Sordariomycetes</taxon>
        <taxon>Sordariomycetidae</taxon>
        <taxon>Magnaporthales</taxon>
        <taxon>Magnaporthaceae</taxon>
        <taxon>Gaeumannomyces</taxon>
    </lineage>
</organism>
<evidence type="ECO:0000313" key="2">
    <source>
        <dbReference type="EMBL" id="EJT72416.1"/>
    </source>
</evidence>
<name>J3P6Y6_GAET3</name>
<dbReference type="GeneID" id="20349740"/>
<dbReference type="VEuPathDB" id="FungiDB:GGTG_09282"/>
<reference evidence="3" key="5">
    <citation type="submission" date="2018-04" db="UniProtKB">
        <authorList>
            <consortium name="EnsemblFungi"/>
        </authorList>
    </citation>
    <scope>IDENTIFICATION</scope>
    <source>
        <strain evidence="3">R3-111a-1</strain>
    </source>
</reference>
<dbReference type="RefSeq" id="XP_009225390.1">
    <property type="nucleotide sequence ID" value="XM_009227126.1"/>
</dbReference>
<keyword evidence="4" id="KW-1185">Reference proteome</keyword>
<proteinExistence type="predicted"/>
<evidence type="ECO:0000256" key="1">
    <source>
        <dbReference type="SAM" id="MobiDB-lite"/>
    </source>
</evidence>
<dbReference type="Proteomes" id="UP000006039">
    <property type="component" value="Unassembled WGS sequence"/>
</dbReference>